<dbReference type="SUPFAM" id="SSF53697">
    <property type="entry name" value="SIS domain"/>
    <property type="match status" value="1"/>
</dbReference>
<dbReference type="Pfam" id="PF01380">
    <property type="entry name" value="SIS"/>
    <property type="match status" value="1"/>
</dbReference>
<feature type="domain" description="SIS" evidence="2">
    <location>
        <begin position="57"/>
        <end position="195"/>
    </location>
</feature>
<gene>
    <name evidence="3" type="ORF">E3J95_06455</name>
</gene>
<reference evidence="3 4" key="1">
    <citation type="submission" date="2019-03" db="EMBL/GenBank/DDBJ databases">
        <title>Metabolic potential of uncultured bacteria and archaea associated with petroleum seepage in deep-sea sediments.</title>
        <authorList>
            <person name="Dong X."/>
            <person name="Hubert C."/>
        </authorList>
    </citation>
    <scope>NUCLEOTIDE SEQUENCE [LARGE SCALE GENOMIC DNA]</scope>
    <source>
        <strain evidence="3">E44_bin92</strain>
    </source>
</reference>
<dbReference type="GO" id="GO:0016853">
    <property type="term" value="F:isomerase activity"/>
    <property type="evidence" value="ECO:0007669"/>
    <property type="project" value="InterPro"/>
</dbReference>
<sequence>MRHILRPFVQTSLPRSSFINSDTPLVDLEKFREGLGLIHSHVKKTLSGVGEKETAEFVESISSCRRIFHSGQGRSGLIARCFAMRLMHMGFSSYVVGETTTSAIGAKDLLILCSCSGRKKGSLQLARQARQSGAIIFVLTAESDSPLARLAHHLIFFPVVLEKDVLREPLGSLFEQSLFLYLEGVVLFLMGKTGISEEEMLRRHANLE</sequence>
<dbReference type="GO" id="GO:1901135">
    <property type="term" value="P:carbohydrate derivative metabolic process"/>
    <property type="evidence" value="ECO:0007669"/>
    <property type="project" value="InterPro"/>
</dbReference>
<evidence type="ECO:0000313" key="4">
    <source>
        <dbReference type="Proteomes" id="UP000320781"/>
    </source>
</evidence>
<dbReference type="GO" id="GO:0097367">
    <property type="term" value="F:carbohydrate derivative binding"/>
    <property type="evidence" value="ECO:0007669"/>
    <property type="project" value="InterPro"/>
</dbReference>
<dbReference type="PANTHER" id="PTHR43443">
    <property type="entry name" value="3-HEXULOSE-6-PHOSPHATE ISOMERASE"/>
    <property type="match status" value="1"/>
</dbReference>
<evidence type="ECO:0000259" key="2">
    <source>
        <dbReference type="PROSITE" id="PS51464"/>
    </source>
</evidence>
<evidence type="ECO:0000313" key="3">
    <source>
        <dbReference type="EMBL" id="TES84543.1"/>
    </source>
</evidence>
<dbReference type="Proteomes" id="UP000320781">
    <property type="component" value="Unassembled WGS sequence"/>
</dbReference>
<dbReference type="AlphaFoldDB" id="A0A523QGH5"/>
<proteinExistence type="inferred from homology"/>
<organism evidence="3 4">
    <name type="scientific">Aerophobetes bacterium</name>
    <dbReference type="NCBI Taxonomy" id="2030807"/>
    <lineage>
        <taxon>Bacteria</taxon>
        <taxon>Candidatus Aerophobota</taxon>
    </lineage>
</organism>
<name>A0A523QGH5_UNCAE</name>
<protein>
    <submittedName>
        <fullName evidence="3">SIS domain-containing protein</fullName>
    </submittedName>
</protein>
<dbReference type="InterPro" id="IPR001347">
    <property type="entry name" value="SIS_dom"/>
</dbReference>
<dbReference type="NCBIfam" id="TIGR03127">
    <property type="entry name" value="RuMP_HxlB"/>
    <property type="match status" value="1"/>
</dbReference>
<dbReference type="EMBL" id="SOKU01000314">
    <property type="protein sequence ID" value="TES84543.1"/>
    <property type="molecule type" value="Genomic_DNA"/>
</dbReference>
<accession>A0A523QGH5</accession>
<dbReference type="Gene3D" id="3.40.50.10490">
    <property type="entry name" value="Glucose-6-phosphate isomerase like protein, domain 1"/>
    <property type="match status" value="1"/>
</dbReference>
<dbReference type="CDD" id="cd05005">
    <property type="entry name" value="SIS_PHI"/>
    <property type="match status" value="1"/>
</dbReference>
<evidence type="ECO:0000256" key="1">
    <source>
        <dbReference type="ARBA" id="ARBA00009235"/>
    </source>
</evidence>
<dbReference type="InterPro" id="IPR046348">
    <property type="entry name" value="SIS_dom_sf"/>
</dbReference>
<comment type="caution">
    <text evidence="3">The sequence shown here is derived from an EMBL/GenBank/DDBJ whole genome shotgun (WGS) entry which is preliminary data.</text>
</comment>
<dbReference type="PROSITE" id="PS51464">
    <property type="entry name" value="SIS"/>
    <property type="match status" value="1"/>
</dbReference>
<dbReference type="PANTHER" id="PTHR43443:SF1">
    <property type="entry name" value="3-HEXULOSE-6-PHOSPHATE ISOMERASE"/>
    <property type="match status" value="1"/>
</dbReference>
<dbReference type="InterPro" id="IPR017552">
    <property type="entry name" value="PHI/rmpB"/>
</dbReference>
<comment type="similarity">
    <text evidence="1">Belongs to the SIS family. PHI subfamily.</text>
</comment>